<feature type="compositionally biased region" description="Low complexity" evidence="1">
    <location>
        <begin position="25"/>
        <end position="36"/>
    </location>
</feature>
<feature type="region of interest" description="Disordered" evidence="1">
    <location>
        <begin position="78"/>
        <end position="97"/>
    </location>
</feature>
<evidence type="ECO:0000313" key="2">
    <source>
        <dbReference type="EMBL" id="PVH37022.1"/>
    </source>
</evidence>
<sequence>MWAARPGGGARDGGRRCCSGHVGCKGRASGAAGSRSGKQRRRRRRNSGRCNGNEGDGDSDFHGWHTCSVNIQMNQVLDTPHRINGATETSASTEKNC</sequence>
<dbReference type="Gramene" id="PVH37022">
    <property type="protein sequence ID" value="PVH37022"/>
    <property type="gene ID" value="PAHAL_6G222700"/>
</dbReference>
<protein>
    <submittedName>
        <fullName evidence="2">Uncharacterized protein</fullName>
    </submittedName>
</protein>
<dbReference type="AlphaFoldDB" id="A0A2T8IH88"/>
<feature type="compositionally biased region" description="Basic residues" evidence="1">
    <location>
        <begin position="37"/>
        <end position="47"/>
    </location>
</feature>
<accession>A0A2T8IH88</accession>
<dbReference type="EMBL" id="CM008051">
    <property type="protein sequence ID" value="PVH37022.1"/>
    <property type="molecule type" value="Genomic_DNA"/>
</dbReference>
<feature type="compositionally biased region" description="Polar residues" evidence="1">
    <location>
        <begin position="86"/>
        <end position="97"/>
    </location>
</feature>
<name>A0A2T8IH88_9POAL</name>
<evidence type="ECO:0000256" key="1">
    <source>
        <dbReference type="SAM" id="MobiDB-lite"/>
    </source>
</evidence>
<dbReference type="Proteomes" id="UP000243499">
    <property type="component" value="Chromosome 6"/>
</dbReference>
<gene>
    <name evidence="2" type="ORF">PAHAL_6G222700</name>
</gene>
<feature type="region of interest" description="Disordered" evidence="1">
    <location>
        <begin position="21"/>
        <end position="63"/>
    </location>
</feature>
<proteinExistence type="predicted"/>
<organism evidence="2">
    <name type="scientific">Panicum hallii</name>
    <dbReference type="NCBI Taxonomy" id="206008"/>
    <lineage>
        <taxon>Eukaryota</taxon>
        <taxon>Viridiplantae</taxon>
        <taxon>Streptophyta</taxon>
        <taxon>Embryophyta</taxon>
        <taxon>Tracheophyta</taxon>
        <taxon>Spermatophyta</taxon>
        <taxon>Magnoliopsida</taxon>
        <taxon>Liliopsida</taxon>
        <taxon>Poales</taxon>
        <taxon>Poaceae</taxon>
        <taxon>PACMAD clade</taxon>
        <taxon>Panicoideae</taxon>
        <taxon>Panicodae</taxon>
        <taxon>Paniceae</taxon>
        <taxon>Panicinae</taxon>
        <taxon>Panicum</taxon>
        <taxon>Panicum sect. Panicum</taxon>
    </lineage>
</organism>
<reference evidence="2" key="1">
    <citation type="submission" date="2018-04" db="EMBL/GenBank/DDBJ databases">
        <title>WGS assembly of Panicum hallii.</title>
        <authorList>
            <person name="Lovell J."/>
            <person name="Jenkins J."/>
            <person name="Lowry D."/>
            <person name="Mamidi S."/>
            <person name="Sreedasyam A."/>
            <person name="Weng X."/>
            <person name="Barry K."/>
            <person name="Bonette J."/>
            <person name="Campitelli B."/>
            <person name="Daum C."/>
            <person name="Gordon S."/>
            <person name="Gould B."/>
            <person name="Lipzen A."/>
            <person name="Macqueen A."/>
            <person name="Palacio-Mejia J."/>
            <person name="Plott C."/>
            <person name="Shakirov E."/>
            <person name="Shu S."/>
            <person name="Yoshinaga Y."/>
            <person name="Zane M."/>
            <person name="Rokhsar D."/>
            <person name="Grimwood J."/>
            <person name="Schmutz J."/>
            <person name="Juenger T."/>
        </authorList>
    </citation>
    <scope>NUCLEOTIDE SEQUENCE [LARGE SCALE GENOMIC DNA]</scope>
    <source>
        <strain evidence="2">FIL2</strain>
    </source>
</reference>